<reference evidence="1" key="4">
    <citation type="submission" date="2024-09" db="EMBL/GenBank/DDBJ databases">
        <authorList>
            <person name="Sun Q."/>
            <person name="Mori K."/>
        </authorList>
    </citation>
    <scope>NUCLEOTIDE SEQUENCE</scope>
    <source>
        <strain evidence="1">KCTC 62575</strain>
    </source>
</reference>
<accession>A0A371YJC4</accession>
<keyword evidence="4" id="KW-1185">Reference proteome</keyword>
<name>A0A371YJC4_9GAMM</name>
<dbReference type="OrthoDB" id="6855203at2"/>
<evidence type="ECO:0000313" key="4">
    <source>
        <dbReference type="Proteomes" id="UP001595455"/>
    </source>
</evidence>
<reference evidence="2 3" key="2">
    <citation type="submission" date="2018-08" db="EMBL/GenBank/DDBJ databases">
        <title>The draft genome of Acinetobacter sichuanensis strain WCHAc060041.</title>
        <authorList>
            <person name="Qin J."/>
            <person name="Feng Y."/>
            <person name="Zong Z."/>
        </authorList>
    </citation>
    <scope>NUCLEOTIDE SEQUENCE [LARGE SCALE GENOMIC DNA]</scope>
    <source>
        <strain evidence="2 3">WCHAc060041</strain>
    </source>
</reference>
<protein>
    <submittedName>
        <fullName evidence="1">Sce7726 family protein</fullName>
    </submittedName>
</protein>
<dbReference type="NCBIfam" id="NF033832">
    <property type="entry name" value="sce7726_fam"/>
    <property type="match status" value="1"/>
</dbReference>
<sequence>MLNFDKALGPIEIRDQLSSWIKTKHKAKQNDVLINELGFYNKNPHSSVESTFRADLVLANGRLVGFEIKSKADNLKRWDRQMLAYSNVFNEIWLCCHSSHLKKAIETTASHIGILMIDDLGSIAIYKNASPNKNIDAFDLTSFLWKDELQNFARIHNIAIRSSDNKKVIRERIATLIDISLINNYVLQCLKTRERAYPVLS</sequence>
<comment type="caution">
    <text evidence="2">The sequence shown here is derived from an EMBL/GenBank/DDBJ whole genome shotgun (WGS) entry which is preliminary data.</text>
</comment>
<dbReference type="EMBL" id="PYIX02000075">
    <property type="protein sequence ID" value="RFC81589.1"/>
    <property type="molecule type" value="Genomic_DNA"/>
</dbReference>
<evidence type="ECO:0000313" key="3">
    <source>
        <dbReference type="Proteomes" id="UP000240957"/>
    </source>
</evidence>
<dbReference type="EMBL" id="JBHRSF010000087">
    <property type="protein sequence ID" value="MFC2996796.1"/>
    <property type="molecule type" value="Genomic_DNA"/>
</dbReference>
<evidence type="ECO:0000313" key="1">
    <source>
        <dbReference type="EMBL" id="MFC2996796.1"/>
    </source>
</evidence>
<dbReference type="RefSeq" id="WP_107010103.1">
    <property type="nucleotide sequence ID" value="NZ_JBHRSF010000087.1"/>
</dbReference>
<proteinExistence type="predicted"/>
<dbReference type="AlphaFoldDB" id="A0A371YJC4"/>
<reference evidence="4" key="3">
    <citation type="journal article" date="2019" name="Int. J. Syst. Evol. Microbiol.">
        <title>The Global Catalogue of Microorganisms (GCM) 10K type strain sequencing project: providing services to taxonomists for standard genome sequencing and annotation.</title>
        <authorList>
            <consortium name="The Broad Institute Genomics Platform"/>
            <consortium name="The Broad Institute Genome Sequencing Center for Infectious Disease"/>
            <person name="Wu L."/>
            <person name="Ma J."/>
        </authorList>
    </citation>
    <scope>NUCLEOTIDE SEQUENCE [LARGE SCALE GENOMIC DNA]</scope>
    <source>
        <strain evidence="4">KCTC 62575</strain>
    </source>
</reference>
<reference evidence="1" key="1">
    <citation type="journal article" date="2014" name="Int. J. Syst. Evol. Microbiol.">
        <title>Complete genome of a new Firmicutes species belonging to the dominant human colonic microbiota ('Ruminococcus bicirculans') reveals two chromosomes and a selective capacity to utilize plant glucans.</title>
        <authorList>
            <consortium name="NISC Comparative Sequencing Program"/>
            <person name="Wegmann U."/>
            <person name="Louis P."/>
            <person name="Goesmann A."/>
            <person name="Henrissat B."/>
            <person name="Duncan S.H."/>
            <person name="Flint H.J."/>
        </authorList>
    </citation>
    <scope>NUCLEOTIDE SEQUENCE</scope>
    <source>
        <strain evidence="1">KCTC 62575</strain>
    </source>
</reference>
<dbReference type="Proteomes" id="UP000240957">
    <property type="component" value="Unassembled WGS sequence"/>
</dbReference>
<gene>
    <name evidence="1" type="ORF">ACFODO_16315</name>
    <name evidence="2" type="ORF">C9E89_021030</name>
</gene>
<organism evidence="2 3">
    <name type="scientific">Acinetobacter sichuanensis</name>
    <dbReference type="NCBI Taxonomy" id="2136183"/>
    <lineage>
        <taxon>Bacteria</taxon>
        <taxon>Pseudomonadati</taxon>
        <taxon>Pseudomonadota</taxon>
        <taxon>Gammaproteobacteria</taxon>
        <taxon>Moraxellales</taxon>
        <taxon>Moraxellaceae</taxon>
        <taxon>Acinetobacter</taxon>
    </lineage>
</organism>
<dbReference type="Proteomes" id="UP001595455">
    <property type="component" value="Unassembled WGS sequence"/>
</dbReference>
<dbReference type="InterPro" id="IPR047729">
    <property type="entry name" value="Sce7726-like"/>
</dbReference>
<evidence type="ECO:0000313" key="2">
    <source>
        <dbReference type="EMBL" id="RFC81589.1"/>
    </source>
</evidence>